<gene>
    <name evidence="1" type="ORF">NE237_030838</name>
</gene>
<protein>
    <submittedName>
        <fullName evidence="1">Uncharacterized protein</fullName>
    </submittedName>
</protein>
<evidence type="ECO:0000313" key="1">
    <source>
        <dbReference type="EMBL" id="KAJ4954006.1"/>
    </source>
</evidence>
<dbReference type="Proteomes" id="UP001141806">
    <property type="component" value="Unassembled WGS sequence"/>
</dbReference>
<dbReference type="AlphaFoldDB" id="A0A9Q0GTS1"/>
<evidence type="ECO:0000313" key="2">
    <source>
        <dbReference type="Proteomes" id="UP001141806"/>
    </source>
</evidence>
<accession>A0A9Q0GTS1</accession>
<dbReference type="EMBL" id="JAMYWD010000012">
    <property type="protein sequence ID" value="KAJ4954006.1"/>
    <property type="molecule type" value="Genomic_DNA"/>
</dbReference>
<comment type="caution">
    <text evidence="1">The sequence shown here is derived from an EMBL/GenBank/DDBJ whole genome shotgun (WGS) entry which is preliminary data.</text>
</comment>
<name>A0A9Q0GTS1_9MAGN</name>
<organism evidence="1 2">
    <name type="scientific">Protea cynaroides</name>
    <dbReference type="NCBI Taxonomy" id="273540"/>
    <lineage>
        <taxon>Eukaryota</taxon>
        <taxon>Viridiplantae</taxon>
        <taxon>Streptophyta</taxon>
        <taxon>Embryophyta</taxon>
        <taxon>Tracheophyta</taxon>
        <taxon>Spermatophyta</taxon>
        <taxon>Magnoliopsida</taxon>
        <taxon>Proteales</taxon>
        <taxon>Proteaceae</taxon>
        <taxon>Protea</taxon>
    </lineage>
</organism>
<reference evidence="1" key="1">
    <citation type="journal article" date="2023" name="Plant J.">
        <title>The genome of the king protea, Protea cynaroides.</title>
        <authorList>
            <person name="Chang J."/>
            <person name="Duong T.A."/>
            <person name="Schoeman C."/>
            <person name="Ma X."/>
            <person name="Roodt D."/>
            <person name="Barker N."/>
            <person name="Li Z."/>
            <person name="Van de Peer Y."/>
            <person name="Mizrachi E."/>
        </authorList>
    </citation>
    <scope>NUCLEOTIDE SEQUENCE</scope>
    <source>
        <tissue evidence="1">Young leaves</tissue>
    </source>
</reference>
<proteinExistence type="predicted"/>
<keyword evidence="2" id="KW-1185">Reference proteome</keyword>
<sequence>MIGHMIRLICNMGTQRSMVMVIDENFDKERTVQMNMSCYTKSPVSHRGPSGKAMIAGELITRSSIGDNKRQSFSHQLPTYSLGGTSEIQLRPGRNQDYAIKKSIHPTQTSAGMYGFDAGSAGQQTWVQIPDLPML</sequence>